<comment type="function">
    <text evidence="6">Forms chloride channels.</text>
</comment>
<evidence type="ECO:0000313" key="8">
    <source>
        <dbReference type="EMBL" id="CAG6681207.1"/>
    </source>
</evidence>
<evidence type="ECO:0000256" key="7">
    <source>
        <dbReference type="SAM" id="MobiDB-lite"/>
    </source>
</evidence>
<dbReference type="PANTHER" id="PTHR10736">
    <property type="entry name" value="BESTROPHIN"/>
    <property type="match status" value="1"/>
</dbReference>
<dbReference type="EMBL" id="HBUF01586479">
    <property type="protein sequence ID" value="CAG6771984.1"/>
    <property type="molecule type" value="Transcribed_RNA"/>
</dbReference>
<evidence type="ECO:0000256" key="3">
    <source>
        <dbReference type="ARBA" id="ARBA00022989"/>
    </source>
</evidence>
<feature type="region of interest" description="Disordered" evidence="7">
    <location>
        <begin position="624"/>
        <end position="678"/>
    </location>
</feature>
<keyword evidence="3 6" id="KW-1133">Transmembrane helix</keyword>
<keyword evidence="6" id="KW-0868">Chloride</keyword>
<feature type="compositionally biased region" description="Basic and acidic residues" evidence="7">
    <location>
        <begin position="624"/>
        <end position="637"/>
    </location>
</feature>
<dbReference type="EMBL" id="HBUF01415917">
    <property type="protein sequence ID" value="CAG6739882.1"/>
    <property type="molecule type" value="Transcribed_RNA"/>
</dbReference>
<name>A0A8D8TBC3_9HEMI</name>
<evidence type="ECO:0000256" key="2">
    <source>
        <dbReference type="ARBA" id="ARBA00022692"/>
    </source>
</evidence>
<feature type="region of interest" description="Disordered" evidence="7">
    <location>
        <begin position="475"/>
        <end position="498"/>
    </location>
</feature>
<dbReference type="EMBL" id="HBUF01077255">
    <property type="protein sequence ID" value="CAG6631571.1"/>
    <property type="molecule type" value="Transcribed_RNA"/>
</dbReference>
<keyword evidence="6" id="KW-1003">Cell membrane</keyword>
<feature type="transmembrane region" description="Helical" evidence="6">
    <location>
        <begin position="279"/>
        <end position="297"/>
    </location>
</feature>
<feature type="transmembrane region" description="Helical" evidence="6">
    <location>
        <begin position="76"/>
        <end position="95"/>
    </location>
</feature>
<evidence type="ECO:0000256" key="6">
    <source>
        <dbReference type="RuleBase" id="RU363126"/>
    </source>
</evidence>
<dbReference type="EMBL" id="HBUF01586480">
    <property type="protein sequence ID" value="CAG6771985.1"/>
    <property type="molecule type" value="Transcribed_RNA"/>
</dbReference>
<dbReference type="GO" id="GO:0005886">
    <property type="term" value="C:plasma membrane"/>
    <property type="evidence" value="ECO:0007669"/>
    <property type="project" value="UniProtKB-SubCell"/>
</dbReference>
<dbReference type="EMBL" id="HBUF01254648">
    <property type="protein sequence ID" value="CAG6681207.1"/>
    <property type="molecule type" value="Transcribed_RNA"/>
</dbReference>
<keyword evidence="6" id="KW-0407">Ion channel</keyword>
<dbReference type="AlphaFoldDB" id="A0A8D8TBC3"/>
<accession>A0A8D8TBC3</accession>
<feature type="transmembrane region" description="Helical" evidence="6">
    <location>
        <begin position="29"/>
        <end position="47"/>
    </location>
</feature>
<keyword evidence="4 6" id="KW-0472">Membrane</keyword>
<keyword evidence="2 6" id="KW-0812">Transmembrane</keyword>
<evidence type="ECO:0000256" key="1">
    <source>
        <dbReference type="ARBA" id="ARBA00004370"/>
    </source>
</evidence>
<organism evidence="8">
    <name type="scientific">Cacopsylla melanoneura</name>
    <dbReference type="NCBI Taxonomy" id="428564"/>
    <lineage>
        <taxon>Eukaryota</taxon>
        <taxon>Metazoa</taxon>
        <taxon>Ecdysozoa</taxon>
        <taxon>Arthropoda</taxon>
        <taxon>Hexapoda</taxon>
        <taxon>Insecta</taxon>
        <taxon>Pterygota</taxon>
        <taxon>Neoptera</taxon>
        <taxon>Paraneoptera</taxon>
        <taxon>Hemiptera</taxon>
        <taxon>Sternorrhyncha</taxon>
        <taxon>Psylloidea</taxon>
        <taxon>Psyllidae</taxon>
        <taxon>Psyllinae</taxon>
        <taxon>Cacopsylla</taxon>
    </lineage>
</organism>
<evidence type="ECO:0000256" key="5">
    <source>
        <dbReference type="ARBA" id="ARBA00034769"/>
    </source>
</evidence>
<evidence type="ECO:0000256" key="4">
    <source>
        <dbReference type="ARBA" id="ARBA00023136"/>
    </source>
</evidence>
<dbReference type="GO" id="GO:0005254">
    <property type="term" value="F:chloride channel activity"/>
    <property type="evidence" value="ECO:0007669"/>
    <property type="project" value="UniProtKB-KW"/>
</dbReference>
<feature type="region of interest" description="Disordered" evidence="7">
    <location>
        <begin position="538"/>
        <end position="568"/>
    </location>
</feature>
<keyword evidence="6" id="KW-0869">Chloride channel</keyword>
<keyword evidence="6" id="KW-0406">Ion transport</keyword>
<proteinExistence type="inferred from homology"/>
<sequence length="678" mass="76312">MTVTYTAEVASCKGFGCFLKLLARWKGSIYKLVWPDLMAYLTLYYALNLTYRYQLNPDQKKIFESIVEYCDTYSNLIPLSFVLGFYISIIMTRWWDQYNNIPWPDATAVYVSSQVHGQDERGRMMRRTIMRYVCTCITMVLANISPRVKKRFPSLDHLVEGGLLLENEKNIIAGINEKFPGPPKHWMPIVWAASIVTRARKEGRVRDDFSVKSIIDELNRIRGQCGKLLGYDTVSVPLVYTQVVTLAVYSFLITTIMGRQWLDVSNDISHPLRIHNNYIDVYFPIFTILQFFFYMGWLKVAEVLINPFGDDDEDFEVNWMIDRNIQVSYLIVDGMHHEHPDLVRDQYWDDVFPSELPYTSAAEPFREKVPLPSTANIAVDQCGTDYINPTSVKVEGSNNPNYALLQEDNQSERNFIMGSMKLPRREREKSISCESTASMNTVGMGSIASSLNKLGSMQTLKKIFGSSDNTNKQTCANDGVAMTKPSQSSDNLSNVKGGGTSLKITDQVIEELDEQMTITASGRLEPRKPAVQDIFSDANIPSSLPIDVPNNPNSKYPRNRPTSSAHSSGTYAEIFSGASTTPNEENFDLGAFENDMISSGGSSAGTSSRRNSYSFKDAESKAAFENLKRSRQQEKMSVKLVRSISAAPSQMSDPNELDKPSEEEPVPVTLGEEITQTD</sequence>
<comment type="subcellular location">
    <subcellularLocation>
        <location evidence="6">Cell membrane</location>
        <topology evidence="6">Multi-pass membrane protein</topology>
    </subcellularLocation>
    <subcellularLocation>
        <location evidence="1">Membrane</location>
    </subcellularLocation>
</comment>
<feature type="compositionally biased region" description="Polar residues" evidence="7">
    <location>
        <begin position="484"/>
        <end position="494"/>
    </location>
</feature>
<keyword evidence="6" id="KW-0813">Transport</keyword>
<dbReference type="InterPro" id="IPR000615">
    <property type="entry name" value="Bestrophin"/>
</dbReference>
<comment type="similarity">
    <text evidence="5 6">Belongs to the anion channel-forming bestrophin (TC 1.A.46) family. Calcium-sensitive chloride channel subfamily.</text>
</comment>
<dbReference type="PANTHER" id="PTHR10736:SF65">
    <property type="entry name" value="BESTROPHIN 1, ISOFORM C-RELATED"/>
    <property type="match status" value="1"/>
</dbReference>
<dbReference type="GO" id="GO:0034707">
    <property type="term" value="C:chloride channel complex"/>
    <property type="evidence" value="ECO:0007669"/>
    <property type="project" value="UniProtKB-KW"/>
</dbReference>
<protein>
    <recommendedName>
        <fullName evidence="6">Bestrophin homolog</fullName>
    </recommendedName>
</protein>
<feature type="compositionally biased region" description="Polar residues" evidence="7">
    <location>
        <begin position="550"/>
        <end position="568"/>
    </location>
</feature>
<dbReference type="Pfam" id="PF01062">
    <property type="entry name" value="Bestrophin"/>
    <property type="match status" value="1"/>
</dbReference>
<dbReference type="InterPro" id="IPR021134">
    <property type="entry name" value="Bestrophin-like"/>
</dbReference>
<reference evidence="8" key="1">
    <citation type="submission" date="2021-05" db="EMBL/GenBank/DDBJ databases">
        <authorList>
            <person name="Alioto T."/>
            <person name="Alioto T."/>
            <person name="Gomez Garrido J."/>
        </authorList>
    </citation>
    <scope>NUCLEOTIDE SEQUENCE</scope>
</reference>
<feature type="transmembrane region" description="Helical" evidence="6">
    <location>
        <begin position="238"/>
        <end position="258"/>
    </location>
</feature>